<feature type="domain" description="RecA family profile 1" evidence="10">
    <location>
        <begin position="102"/>
        <end position="274"/>
    </location>
</feature>
<keyword evidence="8" id="KW-0131">Cell cycle</keyword>
<comment type="similarity">
    <text evidence="2">Belongs to the RecA family. DMC1 subfamily.</text>
</comment>
<dbReference type="SMART" id="SM00382">
    <property type="entry name" value="AAA"/>
    <property type="match status" value="1"/>
</dbReference>
<dbReference type="InterPro" id="IPR016467">
    <property type="entry name" value="DNA_recomb/repair_RecA-like"/>
</dbReference>
<evidence type="ECO:0000259" key="10">
    <source>
        <dbReference type="PROSITE" id="PS50162"/>
    </source>
</evidence>
<dbReference type="InterPro" id="IPR013632">
    <property type="entry name" value="Rad51_C"/>
</dbReference>
<dbReference type="NCBIfam" id="NF003301">
    <property type="entry name" value="PRK04301.1"/>
    <property type="match status" value="1"/>
</dbReference>
<gene>
    <name evidence="12" type="ORF">BASA50_010147</name>
</gene>
<evidence type="ECO:0000256" key="1">
    <source>
        <dbReference type="ARBA" id="ARBA00004123"/>
    </source>
</evidence>
<evidence type="ECO:0000256" key="2">
    <source>
        <dbReference type="ARBA" id="ARBA00008897"/>
    </source>
</evidence>
<dbReference type="PANTHER" id="PTHR22942">
    <property type="entry name" value="RECA/RAD51/RADA DNA STRAND-PAIRING FAMILY MEMBER"/>
    <property type="match status" value="1"/>
</dbReference>
<evidence type="ECO:0000256" key="4">
    <source>
        <dbReference type="ARBA" id="ARBA00022840"/>
    </source>
</evidence>
<evidence type="ECO:0000256" key="8">
    <source>
        <dbReference type="ARBA" id="ARBA00023306"/>
    </source>
</evidence>
<dbReference type="SUPFAM" id="SSF47794">
    <property type="entry name" value="Rad51 N-terminal domain-like"/>
    <property type="match status" value="1"/>
</dbReference>
<keyword evidence="7" id="KW-0469">Meiosis</keyword>
<protein>
    <recommendedName>
        <fullName evidence="14">Meiotic recombinase Dmc1</fullName>
    </recommendedName>
</protein>
<keyword evidence="4 9" id="KW-0067">ATP-binding</keyword>
<dbReference type="SUPFAM" id="SSF52540">
    <property type="entry name" value="P-loop containing nucleoside triphosphate hydrolases"/>
    <property type="match status" value="1"/>
</dbReference>
<dbReference type="InterPro" id="IPR011940">
    <property type="entry name" value="Dmc1"/>
</dbReference>
<evidence type="ECO:0000256" key="5">
    <source>
        <dbReference type="ARBA" id="ARBA00023125"/>
    </source>
</evidence>
<dbReference type="EMBL" id="JAFCIX010000469">
    <property type="protein sequence ID" value="KAH6589272.1"/>
    <property type="molecule type" value="Genomic_DNA"/>
</dbReference>
<comment type="caution">
    <text evidence="12">The sequence shown here is derived from an EMBL/GenBank/DDBJ whole genome shotgun (WGS) entry which is preliminary data.</text>
</comment>
<evidence type="ECO:0000256" key="3">
    <source>
        <dbReference type="ARBA" id="ARBA00022741"/>
    </source>
</evidence>
<dbReference type="InterPro" id="IPR010995">
    <property type="entry name" value="DNA_repair_Rad51/TF_NusA_a-hlx"/>
</dbReference>
<name>A0ABQ8EZA0_9FUNG</name>
<dbReference type="Pfam" id="PF08423">
    <property type="entry name" value="Rad51"/>
    <property type="match status" value="1"/>
</dbReference>
<dbReference type="Gene3D" id="1.10.150.20">
    <property type="entry name" value="5' to 3' exonuclease, C-terminal subdomain"/>
    <property type="match status" value="1"/>
</dbReference>
<evidence type="ECO:0000313" key="12">
    <source>
        <dbReference type="EMBL" id="KAH6589272.1"/>
    </source>
</evidence>
<keyword evidence="6" id="KW-0539">Nucleus</keyword>
<dbReference type="Proteomes" id="UP001648503">
    <property type="component" value="Unassembled WGS sequence"/>
</dbReference>
<dbReference type="PROSITE" id="PS50163">
    <property type="entry name" value="RECA_3"/>
    <property type="match status" value="1"/>
</dbReference>
<dbReference type="InterPro" id="IPR020588">
    <property type="entry name" value="RecA_ATP-bd"/>
</dbReference>
<reference evidence="12 13" key="1">
    <citation type="submission" date="2021-02" db="EMBL/GenBank/DDBJ databases">
        <title>Variation within the Batrachochytrium salamandrivorans European outbreak.</title>
        <authorList>
            <person name="Kelly M."/>
            <person name="Pasmans F."/>
            <person name="Shea T.P."/>
            <person name="Munoz J.F."/>
            <person name="Carranza S."/>
            <person name="Cuomo C.A."/>
            <person name="Martel A."/>
        </authorList>
    </citation>
    <scope>NUCLEOTIDE SEQUENCE [LARGE SCALE GENOMIC DNA]</scope>
    <source>
        <strain evidence="12 13">AMFP18/2</strain>
    </source>
</reference>
<dbReference type="CDD" id="cd19514">
    <property type="entry name" value="DMC1"/>
    <property type="match status" value="1"/>
</dbReference>
<feature type="domain" description="RecA family profile 2" evidence="11">
    <location>
        <begin position="281"/>
        <end position="344"/>
    </location>
</feature>
<dbReference type="InterPro" id="IPR020587">
    <property type="entry name" value="RecA_monomer-monomer_interface"/>
</dbReference>
<dbReference type="NCBIfam" id="TIGR02238">
    <property type="entry name" value="recomb_DMC1"/>
    <property type="match status" value="1"/>
</dbReference>
<keyword evidence="13" id="KW-1185">Reference proteome</keyword>
<dbReference type="PROSITE" id="PS50162">
    <property type="entry name" value="RECA_2"/>
    <property type="match status" value="1"/>
</dbReference>
<keyword evidence="3 9" id="KW-0547">Nucleotide-binding</keyword>
<sequence length="344" mass="37764">MADQLVADQDVLADDGASAVDEQSDFMEIDRLQDVGINQADIAKLKTQGITTIRGIQMATCRNLLKVKGFSEIKVDKIKDAACKLIANGFITATELAIRRKAVLRISTGSGEFDRLLGGGVQSMSITEAFGEFRTGKTQLAHTLCVTAQLPIHLGGANGKVAFIDTEGTFRPERIESIAQRFNLDPEATIANIMYARAYNSEHQFELLNELAVRLCDDRQFRLVIVDSIMALFRTDFCGRGELADRQQKLGQMLAKLTRISEEFNVAVYLTNQMCADPGAMMSFGADPKKPIGGHVLAHASATRLYLKKGRGETRIVKVWDSPDMPDSETVYEISPGGIIDVKD</sequence>
<keyword evidence="5" id="KW-0238">DNA-binding</keyword>
<dbReference type="InterPro" id="IPR027417">
    <property type="entry name" value="P-loop_NTPase"/>
</dbReference>
<evidence type="ECO:0000256" key="9">
    <source>
        <dbReference type="RuleBase" id="RU003422"/>
    </source>
</evidence>
<evidence type="ECO:0000256" key="6">
    <source>
        <dbReference type="ARBA" id="ARBA00023242"/>
    </source>
</evidence>
<evidence type="ECO:0008006" key="14">
    <source>
        <dbReference type="Google" id="ProtNLM"/>
    </source>
</evidence>
<proteinExistence type="inferred from homology"/>
<evidence type="ECO:0000259" key="11">
    <source>
        <dbReference type="PROSITE" id="PS50163"/>
    </source>
</evidence>
<evidence type="ECO:0000256" key="7">
    <source>
        <dbReference type="ARBA" id="ARBA00023254"/>
    </source>
</evidence>
<dbReference type="PIRSF" id="PIRSF005856">
    <property type="entry name" value="Rad51"/>
    <property type="match status" value="1"/>
</dbReference>
<dbReference type="InterPro" id="IPR003593">
    <property type="entry name" value="AAA+_ATPase"/>
</dbReference>
<evidence type="ECO:0000313" key="13">
    <source>
        <dbReference type="Proteomes" id="UP001648503"/>
    </source>
</evidence>
<accession>A0ABQ8EZA0</accession>
<dbReference type="Gene3D" id="3.40.50.300">
    <property type="entry name" value="P-loop containing nucleotide triphosphate hydrolases"/>
    <property type="match status" value="1"/>
</dbReference>
<dbReference type="PANTHER" id="PTHR22942:SF30">
    <property type="entry name" value="MEIOTIC RECOMBINATION PROTEIN DMC1_LIM15 HOMOLOG"/>
    <property type="match status" value="1"/>
</dbReference>
<comment type="subcellular location">
    <subcellularLocation>
        <location evidence="1">Nucleus</location>
    </subcellularLocation>
</comment>
<organism evidence="12 13">
    <name type="scientific">Batrachochytrium salamandrivorans</name>
    <dbReference type="NCBI Taxonomy" id="1357716"/>
    <lineage>
        <taxon>Eukaryota</taxon>
        <taxon>Fungi</taxon>
        <taxon>Fungi incertae sedis</taxon>
        <taxon>Chytridiomycota</taxon>
        <taxon>Chytridiomycota incertae sedis</taxon>
        <taxon>Chytridiomycetes</taxon>
        <taxon>Rhizophydiales</taxon>
        <taxon>Rhizophydiales incertae sedis</taxon>
        <taxon>Batrachochytrium</taxon>
    </lineage>
</organism>